<comment type="caution">
    <text evidence="1">The sequence shown here is derived from an EMBL/GenBank/DDBJ whole genome shotgun (WGS) entry which is preliminary data.</text>
</comment>
<evidence type="ECO:0000313" key="1">
    <source>
        <dbReference type="EMBL" id="KAF9533030.1"/>
    </source>
</evidence>
<keyword evidence="2" id="KW-1185">Reference proteome</keyword>
<name>A0A9P6JV06_9FUNG</name>
<dbReference type="OrthoDB" id="10499276at2759"/>
<sequence>KFSREFSSQVLDGTVHMHVIEDIGRRTSDAIRTQAQHFITTLTLRAIEQAPEWANTVGKPMLDAIDKNGHSKRDDTLSINWLLNAVLPED</sequence>
<feature type="non-terminal residue" evidence="1">
    <location>
        <position position="90"/>
    </location>
</feature>
<organism evidence="1 2">
    <name type="scientific">Lunasporangiospora selenospora</name>
    <dbReference type="NCBI Taxonomy" id="979761"/>
    <lineage>
        <taxon>Eukaryota</taxon>
        <taxon>Fungi</taxon>
        <taxon>Fungi incertae sedis</taxon>
        <taxon>Mucoromycota</taxon>
        <taxon>Mortierellomycotina</taxon>
        <taxon>Mortierellomycetes</taxon>
        <taxon>Mortierellales</taxon>
        <taxon>Mortierellaceae</taxon>
        <taxon>Lunasporangiospora</taxon>
    </lineage>
</organism>
<dbReference type="AlphaFoldDB" id="A0A9P6JV06"/>
<proteinExistence type="predicted"/>
<gene>
    <name evidence="1" type="ORF">BGW38_010499</name>
</gene>
<accession>A0A9P6JV06</accession>
<evidence type="ECO:0000313" key="2">
    <source>
        <dbReference type="Proteomes" id="UP000780801"/>
    </source>
</evidence>
<feature type="non-terminal residue" evidence="1">
    <location>
        <position position="1"/>
    </location>
</feature>
<protein>
    <submittedName>
        <fullName evidence="1">Uncharacterized protein</fullName>
    </submittedName>
</protein>
<dbReference type="EMBL" id="JAABOA010008545">
    <property type="protein sequence ID" value="KAF9533030.1"/>
    <property type="molecule type" value="Genomic_DNA"/>
</dbReference>
<reference evidence="1" key="1">
    <citation type="journal article" date="2020" name="Fungal Divers.">
        <title>Resolving the Mortierellaceae phylogeny through synthesis of multi-gene phylogenetics and phylogenomics.</title>
        <authorList>
            <person name="Vandepol N."/>
            <person name="Liber J."/>
            <person name="Desiro A."/>
            <person name="Na H."/>
            <person name="Kennedy M."/>
            <person name="Barry K."/>
            <person name="Grigoriev I.V."/>
            <person name="Miller A.N."/>
            <person name="O'Donnell K."/>
            <person name="Stajich J.E."/>
            <person name="Bonito G."/>
        </authorList>
    </citation>
    <scope>NUCLEOTIDE SEQUENCE</scope>
    <source>
        <strain evidence="1">KOD1015</strain>
    </source>
</reference>
<dbReference type="Proteomes" id="UP000780801">
    <property type="component" value="Unassembled WGS sequence"/>
</dbReference>